<feature type="region of interest" description="Disordered" evidence="9">
    <location>
        <begin position="1"/>
        <end position="27"/>
    </location>
</feature>
<dbReference type="NCBIfam" id="TIGR00029">
    <property type="entry name" value="S20"/>
    <property type="match status" value="1"/>
</dbReference>
<evidence type="ECO:0000256" key="6">
    <source>
        <dbReference type="ARBA" id="ARBA00023274"/>
    </source>
</evidence>
<sequence>MANHKSALKRIRSNESKRLRNKYQHKTTRNAIKKLRDLSSKKEAETLYPAVVSMIDKLAKRNVIHSNKAANLKSKLAKHVAAL</sequence>
<dbReference type="GO" id="GO:0070181">
    <property type="term" value="F:small ribosomal subunit rRNA binding"/>
    <property type="evidence" value="ECO:0007669"/>
    <property type="project" value="TreeGrafter"/>
</dbReference>
<dbReference type="Gene3D" id="1.20.58.110">
    <property type="entry name" value="Ribosomal protein S20"/>
    <property type="match status" value="1"/>
</dbReference>
<reference evidence="10 11" key="1">
    <citation type="submission" date="2017-06" db="EMBL/GenBank/DDBJ databases">
        <authorList>
            <person name="Kim H.J."/>
            <person name="Triplett B.A."/>
        </authorList>
    </citation>
    <scope>NUCLEOTIDE SEQUENCE [LARGE SCALE GENOMIC DNA]</scope>
    <source>
        <strain evidence="10 11">DSM 25597</strain>
    </source>
</reference>
<proteinExistence type="inferred from homology"/>
<dbReference type="GO" id="GO:0006412">
    <property type="term" value="P:translation"/>
    <property type="evidence" value="ECO:0007669"/>
    <property type="project" value="UniProtKB-UniRule"/>
</dbReference>
<dbReference type="InterPro" id="IPR036510">
    <property type="entry name" value="Ribosomal_bS20_sf"/>
</dbReference>
<dbReference type="GO" id="GO:0005829">
    <property type="term" value="C:cytosol"/>
    <property type="evidence" value="ECO:0007669"/>
    <property type="project" value="TreeGrafter"/>
</dbReference>
<feature type="compositionally biased region" description="Basic residues" evidence="9">
    <location>
        <begin position="1"/>
        <end position="11"/>
    </location>
</feature>
<dbReference type="GO" id="GO:0003735">
    <property type="term" value="F:structural constituent of ribosome"/>
    <property type="evidence" value="ECO:0007669"/>
    <property type="project" value="InterPro"/>
</dbReference>
<name>A0A238ZDA9_9FLAO</name>
<evidence type="ECO:0000313" key="10">
    <source>
        <dbReference type="EMBL" id="SNR80941.1"/>
    </source>
</evidence>
<evidence type="ECO:0000256" key="4">
    <source>
        <dbReference type="ARBA" id="ARBA00022884"/>
    </source>
</evidence>
<dbReference type="EMBL" id="FZNY01000003">
    <property type="protein sequence ID" value="SNR80941.1"/>
    <property type="molecule type" value="Genomic_DNA"/>
</dbReference>
<keyword evidence="6 8" id="KW-0687">Ribonucleoprotein</keyword>
<comment type="similarity">
    <text evidence="2 8">Belongs to the bacterial ribosomal protein bS20 family.</text>
</comment>
<dbReference type="PANTHER" id="PTHR33398:SF1">
    <property type="entry name" value="SMALL RIBOSOMAL SUBUNIT PROTEIN BS20C"/>
    <property type="match status" value="1"/>
</dbReference>
<dbReference type="HAMAP" id="MF_00500">
    <property type="entry name" value="Ribosomal_bS20"/>
    <property type="match status" value="1"/>
</dbReference>
<keyword evidence="5 8" id="KW-0689">Ribosomal protein</keyword>
<evidence type="ECO:0000256" key="1">
    <source>
        <dbReference type="ARBA" id="ARBA00003134"/>
    </source>
</evidence>
<dbReference type="SUPFAM" id="SSF46992">
    <property type="entry name" value="Ribosomal protein S20"/>
    <property type="match status" value="1"/>
</dbReference>
<keyword evidence="3 8" id="KW-0699">rRNA-binding</keyword>
<gene>
    <name evidence="8" type="primary">rpsT</name>
    <name evidence="10" type="ORF">SAMN06265376_103110</name>
</gene>
<evidence type="ECO:0000256" key="2">
    <source>
        <dbReference type="ARBA" id="ARBA00007634"/>
    </source>
</evidence>
<accession>A0A238ZDA9</accession>
<evidence type="ECO:0000256" key="3">
    <source>
        <dbReference type="ARBA" id="ARBA00022730"/>
    </source>
</evidence>
<evidence type="ECO:0000256" key="7">
    <source>
        <dbReference type="ARBA" id="ARBA00035136"/>
    </source>
</evidence>
<organism evidence="10 11">
    <name type="scientific">Dokdonia pacifica</name>
    <dbReference type="NCBI Taxonomy" id="1627892"/>
    <lineage>
        <taxon>Bacteria</taxon>
        <taxon>Pseudomonadati</taxon>
        <taxon>Bacteroidota</taxon>
        <taxon>Flavobacteriia</taxon>
        <taxon>Flavobacteriales</taxon>
        <taxon>Flavobacteriaceae</taxon>
        <taxon>Dokdonia</taxon>
    </lineage>
</organism>
<keyword evidence="4 8" id="KW-0694">RNA-binding</keyword>
<dbReference type="InterPro" id="IPR002583">
    <property type="entry name" value="Ribosomal_bS20"/>
</dbReference>
<dbReference type="AlphaFoldDB" id="A0A238ZDA9"/>
<evidence type="ECO:0000256" key="8">
    <source>
        <dbReference type="HAMAP-Rule" id="MF_00500"/>
    </source>
</evidence>
<dbReference type="RefSeq" id="WP_089371444.1">
    <property type="nucleotide sequence ID" value="NZ_BMEP01000001.1"/>
</dbReference>
<dbReference type="Proteomes" id="UP000198379">
    <property type="component" value="Unassembled WGS sequence"/>
</dbReference>
<dbReference type="GO" id="GO:0015935">
    <property type="term" value="C:small ribosomal subunit"/>
    <property type="evidence" value="ECO:0007669"/>
    <property type="project" value="TreeGrafter"/>
</dbReference>
<keyword evidence="11" id="KW-1185">Reference proteome</keyword>
<protein>
    <recommendedName>
        <fullName evidence="7 8">Small ribosomal subunit protein bS20</fullName>
    </recommendedName>
</protein>
<dbReference type="Pfam" id="PF01649">
    <property type="entry name" value="Ribosomal_S20p"/>
    <property type="match status" value="1"/>
</dbReference>
<evidence type="ECO:0000256" key="5">
    <source>
        <dbReference type="ARBA" id="ARBA00022980"/>
    </source>
</evidence>
<evidence type="ECO:0000256" key="9">
    <source>
        <dbReference type="SAM" id="MobiDB-lite"/>
    </source>
</evidence>
<dbReference type="PANTHER" id="PTHR33398">
    <property type="entry name" value="30S RIBOSOMAL PROTEIN S20"/>
    <property type="match status" value="1"/>
</dbReference>
<evidence type="ECO:0000313" key="11">
    <source>
        <dbReference type="Proteomes" id="UP000198379"/>
    </source>
</evidence>
<comment type="function">
    <text evidence="1 8">Binds directly to 16S ribosomal RNA.</text>
</comment>
<dbReference type="OrthoDB" id="9808392at2"/>